<dbReference type="Pfam" id="PF01297">
    <property type="entry name" value="ZnuA"/>
    <property type="match status" value="1"/>
</dbReference>
<evidence type="ECO:0000256" key="6">
    <source>
        <dbReference type="ARBA" id="ARBA00022729"/>
    </source>
</evidence>
<evidence type="ECO:0000256" key="4">
    <source>
        <dbReference type="ARBA" id="ARBA00022448"/>
    </source>
</evidence>
<evidence type="ECO:0000256" key="7">
    <source>
        <dbReference type="ARBA" id="ARBA00022764"/>
    </source>
</evidence>
<evidence type="ECO:0000256" key="1">
    <source>
        <dbReference type="ARBA" id="ARBA00004418"/>
    </source>
</evidence>
<keyword evidence="8" id="KW-0862">Zinc</keyword>
<dbReference type="InterPro" id="IPR050492">
    <property type="entry name" value="Bact_metal-bind_prot9"/>
</dbReference>
<dbReference type="OrthoDB" id="7346865at2"/>
<comment type="subcellular location">
    <subcellularLocation>
        <location evidence="1">Periplasm</location>
    </subcellularLocation>
</comment>
<evidence type="ECO:0000313" key="16">
    <source>
        <dbReference type="EMBL" id="TCP12844.1"/>
    </source>
</evidence>
<keyword evidence="6 15" id="KW-0732">Signal</keyword>
<dbReference type="FunFam" id="3.40.50.1980:FF:000006">
    <property type="entry name" value="Zinc ABC transporter substrate-binding protein ZnuA"/>
    <property type="match status" value="1"/>
</dbReference>
<accession>A0A4R2N0C1</accession>
<dbReference type="EMBL" id="SLXI01000003">
    <property type="protein sequence ID" value="TCP12844.1"/>
    <property type="molecule type" value="Genomic_DNA"/>
</dbReference>
<dbReference type="AlphaFoldDB" id="A0A4R2N0C1"/>
<evidence type="ECO:0000313" key="17">
    <source>
        <dbReference type="Proteomes" id="UP000294841"/>
    </source>
</evidence>
<feature type="region of interest" description="Disordered" evidence="14">
    <location>
        <begin position="119"/>
        <end position="211"/>
    </location>
</feature>
<dbReference type="InterPro" id="IPR006127">
    <property type="entry name" value="ZnuA-like"/>
</dbReference>
<dbReference type="CDD" id="cd01019">
    <property type="entry name" value="ZnuA"/>
    <property type="match status" value="1"/>
</dbReference>
<feature type="chain" id="PRO_5020502067" description="High-affinity zinc uptake system protein ZnuA" evidence="15">
    <location>
        <begin position="26"/>
        <end position="383"/>
    </location>
</feature>
<protein>
    <recommendedName>
        <fullName evidence="3">High-affinity zinc uptake system protein ZnuA</fullName>
    </recommendedName>
</protein>
<evidence type="ECO:0000256" key="9">
    <source>
        <dbReference type="ARBA" id="ARBA00022906"/>
    </source>
</evidence>
<proteinExistence type="inferred from homology"/>
<evidence type="ECO:0000256" key="2">
    <source>
        <dbReference type="ARBA" id="ARBA00011028"/>
    </source>
</evidence>
<dbReference type="InterPro" id="IPR035520">
    <property type="entry name" value="ZnuA"/>
</dbReference>
<evidence type="ECO:0000256" key="5">
    <source>
        <dbReference type="ARBA" id="ARBA00022723"/>
    </source>
</evidence>
<dbReference type="PANTHER" id="PTHR42953:SF3">
    <property type="entry name" value="HIGH-AFFINITY ZINC UPTAKE SYSTEM PROTEIN ZNUA"/>
    <property type="match status" value="1"/>
</dbReference>
<dbReference type="Gene3D" id="3.40.50.1980">
    <property type="entry name" value="Nitrogenase molybdenum iron protein domain"/>
    <property type="match status" value="3"/>
</dbReference>
<dbReference type="RefSeq" id="WP_132023492.1">
    <property type="nucleotide sequence ID" value="NZ_SLXI01000003.1"/>
</dbReference>
<organism evidence="16 17">
    <name type="scientific">Bisgaardia hudsonensis</name>
    <dbReference type="NCBI Taxonomy" id="109472"/>
    <lineage>
        <taxon>Bacteria</taxon>
        <taxon>Pseudomonadati</taxon>
        <taxon>Pseudomonadota</taxon>
        <taxon>Gammaproteobacteria</taxon>
        <taxon>Pasteurellales</taxon>
        <taxon>Pasteurellaceae</taxon>
        <taxon>Bisgaardia</taxon>
    </lineage>
</organism>
<sequence length="383" mass="43148">MISKINFKKAAIATAILSLSAGASASVLTSIKPLGFISAAIADGVTDTQILVPEGASPHDYSLKPSDIQKIKSAELVVWIGEDVDMFLDSTLDNNVSSEKLVTISKISDIDDSMLIKGHHHHHHHGEGMEEDHDHEHGAKHEEHDHEHGAKHEEHDHDHEHGAKHEEHDHEHGAKHEEHDHDHEHGAKHEEHDHDHEHGAKHEEHEHEGHDHHGINWHIWTSADISTLVAKDIAKKLTVLYPNKKERIEKNLTEFKRTLDKKNAKLKKELAKVNDKGFYVFHDAYGYFNNAYGLKQVGYFTINPLTPPGAKTIAHIKEEIEEHKVQCLFAEPQFTPKVIESLSQATGVKVGRLDPLGTNIRLGKHSYVKFLQSMADSYIDCLK</sequence>
<keyword evidence="5" id="KW-0479">Metal-binding</keyword>
<dbReference type="GO" id="GO:0042597">
    <property type="term" value="C:periplasmic space"/>
    <property type="evidence" value="ECO:0007669"/>
    <property type="project" value="UniProtKB-SubCell"/>
</dbReference>
<evidence type="ECO:0000256" key="10">
    <source>
        <dbReference type="ARBA" id="ARBA00023065"/>
    </source>
</evidence>
<feature type="signal peptide" evidence="15">
    <location>
        <begin position="1"/>
        <end position="25"/>
    </location>
</feature>
<keyword evidence="4" id="KW-0813">Transport</keyword>
<comment type="similarity">
    <text evidence="2">Belongs to the bacterial solute-binding protein 9 family.</text>
</comment>
<dbReference type="GO" id="GO:0006829">
    <property type="term" value="P:zinc ion transport"/>
    <property type="evidence" value="ECO:0007669"/>
    <property type="project" value="UniProtKB-KW"/>
</dbReference>
<feature type="coiled-coil region" evidence="13">
    <location>
        <begin position="245"/>
        <end position="276"/>
    </location>
</feature>
<keyword evidence="17" id="KW-1185">Reference proteome</keyword>
<keyword evidence="10" id="KW-0406">Ion transport</keyword>
<gene>
    <name evidence="16" type="ORF">EV697_103149</name>
</gene>
<evidence type="ECO:0000256" key="3">
    <source>
        <dbReference type="ARBA" id="ARBA00015915"/>
    </source>
</evidence>
<evidence type="ECO:0000256" key="13">
    <source>
        <dbReference type="SAM" id="Coils"/>
    </source>
</evidence>
<comment type="caution">
    <text evidence="16">The sequence shown here is derived from an EMBL/GenBank/DDBJ whole genome shotgun (WGS) entry which is preliminary data.</text>
</comment>
<evidence type="ECO:0000256" key="14">
    <source>
        <dbReference type="SAM" id="MobiDB-lite"/>
    </source>
</evidence>
<dbReference type="NCBIfam" id="NF007091">
    <property type="entry name" value="PRK09545.1"/>
    <property type="match status" value="1"/>
</dbReference>
<evidence type="ECO:0000256" key="15">
    <source>
        <dbReference type="SAM" id="SignalP"/>
    </source>
</evidence>
<keyword evidence="11" id="KW-1015">Disulfide bond</keyword>
<comment type="function">
    <text evidence="12">Part of the ATP-binding cassette (ABC) transport system ZnuABC involved in zinc import. Binds zinc with high affinity and specificity and delivers it to the membrane permease for translocation into the cytoplasm.</text>
</comment>
<keyword evidence="9" id="KW-0864">Zinc transport</keyword>
<dbReference type="PANTHER" id="PTHR42953">
    <property type="entry name" value="HIGH-AFFINITY ZINC UPTAKE SYSTEM PROTEIN ZNUA-RELATED"/>
    <property type="match status" value="1"/>
</dbReference>
<name>A0A4R2N0C1_9PAST</name>
<reference evidence="16 17" key="1">
    <citation type="submission" date="2019-03" db="EMBL/GenBank/DDBJ databases">
        <title>Genomic Encyclopedia of Type Strains, Phase IV (KMG-IV): sequencing the most valuable type-strain genomes for metagenomic binning, comparative biology and taxonomic classification.</title>
        <authorList>
            <person name="Goeker M."/>
        </authorList>
    </citation>
    <scope>NUCLEOTIDE SEQUENCE [LARGE SCALE GENOMIC DNA]</scope>
    <source>
        <strain evidence="16 17">DSM 28231</strain>
    </source>
</reference>
<evidence type="ECO:0000256" key="11">
    <source>
        <dbReference type="ARBA" id="ARBA00023157"/>
    </source>
</evidence>
<dbReference type="Proteomes" id="UP000294841">
    <property type="component" value="Unassembled WGS sequence"/>
</dbReference>
<evidence type="ECO:0000256" key="12">
    <source>
        <dbReference type="ARBA" id="ARBA00045516"/>
    </source>
</evidence>
<evidence type="ECO:0000256" key="8">
    <source>
        <dbReference type="ARBA" id="ARBA00022833"/>
    </source>
</evidence>
<dbReference type="SUPFAM" id="SSF53807">
    <property type="entry name" value="Helical backbone' metal receptor"/>
    <property type="match status" value="1"/>
</dbReference>
<feature type="compositionally biased region" description="Basic and acidic residues" evidence="14">
    <location>
        <begin position="126"/>
        <end position="211"/>
    </location>
</feature>
<dbReference type="GO" id="GO:0046872">
    <property type="term" value="F:metal ion binding"/>
    <property type="evidence" value="ECO:0007669"/>
    <property type="project" value="UniProtKB-KW"/>
</dbReference>
<keyword evidence="13" id="KW-0175">Coiled coil</keyword>
<keyword evidence="7" id="KW-0574">Periplasm</keyword>